<dbReference type="PANTHER" id="PTHR43755:SF1">
    <property type="entry name" value="FAD-DEPENDENT PYRIDINE NUCLEOTIDE-DISULPHIDE OXIDOREDUCTASE"/>
    <property type="match status" value="1"/>
</dbReference>
<evidence type="ECO:0000313" key="3">
    <source>
        <dbReference type="EMBL" id="AGK06228.1"/>
    </source>
</evidence>
<dbReference type="AlphaFoldDB" id="D3PS99"/>
<evidence type="ECO:0000259" key="1">
    <source>
        <dbReference type="Pfam" id="PF07992"/>
    </source>
</evidence>
<protein>
    <submittedName>
        <fullName evidence="3">FAD-dependent pyridine nucleotide-disulfide oxidoreductase</fullName>
    </submittedName>
</protein>
<dbReference type="PRINTS" id="PR00368">
    <property type="entry name" value="FADPNR"/>
</dbReference>
<dbReference type="InterPro" id="IPR023753">
    <property type="entry name" value="FAD/NAD-binding_dom"/>
</dbReference>
<gene>
    <name evidence="2" type="ordered locus">Mrub_1570</name>
    <name evidence="3" type="ORF">K649_14710</name>
</gene>
<reference evidence="2 4" key="1">
    <citation type="journal article" date="2010" name="Stand. Genomic Sci.">
        <title>Complete genome sequence of Meiothermus ruber type strain (21).</title>
        <authorList>
            <person name="Tindall B.J."/>
            <person name="Sikorski J."/>
            <person name="Lucas S."/>
            <person name="Goltsman E."/>
            <person name="Copeland A."/>
            <person name="Glavina Del Rio T."/>
            <person name="Nolan M."/>
            <person name="Tice H."/>
            <person name="Cheng J.F."/>
            <person name="Han C."/>
            <person name="Pitluck S."/>
            <person name="Liolios K."/>
            <person name="Ivanova N."/>
            <person name="Mavromatis K."/>
            <person name="Ovchinnikova G."/>
            <person name="Pati A."/>
            <person name="Fahnrich R."/>
            <person name="Goodwin L."/>
            <person name="Chen A."/>
            <person name="Palaniappan K."/>
            <person name="Land M."/>
            <person name="Hauser L."/>
            <person name="Chang Y.J."/>
            <person name="Jeffries C.D."/>
            <person name="Rohde M."/>
            <person name="Goker M."/>
            <person name="Woyke T."/>
            <person name="Bristow J."/>
            <person name="Eisen J.A."/>
            <person name="Markowitz V."/>
            <person name="Hugenholtz P."/>
            <person name="Kyrpides N.C."/>
            <person name="Klenk H.P."/>
            <person name="Lapidus A."/>
        </authorList>
    </citation>
    <scope>NUCLEOTIDE SEQUENCE [LARGE SCALE GENOMIC DNA]</scope>
    <source>
        <strain evidence="4">ATCC 35948 / DSM 1279 / VKM B-1258 / 21</strain>
        <strain evidence="2">DSM 1279</strain>
    </source>
</reference>
<reference evidence="3 5" key="3">
    <citation type="submission" date="2013-04" db="EMBL/GenBank/DDBJ databases">
        <authorList>
            <person name="Chin J."/>
            <person name="Alexander D.H."/>
            <person name="Marks P."/>
            <person name="Korlach J."/>
            <person name="Clum A."/>
            <person name="Copeland A."/>
        </authorList>
    </citation>
    <scope>NUCLEOTIDE SEQUENCE [LARGE SCALE GENOMIC DNA]</scope>
    <source>
        <strain evidence="5">ATCC 35948 / DSM 1279 / VKM B-1258 / 21</strain>
        <strain evidence="3">DSM 1279</strain>
    </source>
</reference>
<evidence type="ECO:0000313" key="2">
    <source>
        <dbReference type="EMBL" id="ADD28332.1"/>
    </source>
</evidence>
<dbReference type="OrthoDB" id="9781621at2"/>
<dbReference type="Proteomes" id="UP000013026">
    <property type="component" value="Chromosome"/>
</dbReference>
<organism evidence="3 5">
    <name type="scientific">Meiothermus ruber (strain ATCC 35948 / DSM 1279 / VKM B-1258 / 21)</name>
    <name type="common">Thermus ruber</name>
    <dbReference type="NCBI Taxonomy" id="504728"/>
    <lineage>
        <taxon>Bacteria</taxon>
        <taxon>Thermotogati</taxon>
        <taxon>Deinococcota</taxon>
        <taxon>Deinococci</taxon>
        <taxon>Thermales</taxon>
        <taxon>Thermaceae</taxon>
        <taxon>Meiothermus</taxon>
    </lineage>
</organism>
<dbReference type="Proteomes" id="UP000006655">
    <property type="component" value="Chromosome"/>
</dbReference>
<name>D3PS99_MEIRD</name>
<dbReference type="Gene3D" id="3.50.50.100">
    <property type="match status" value="1"/>
</dbReference>
<dbReference type="GO" id="GO:0016491">
    <property type="term" value="F:oxidoreductase activity"/>
    <property type="evidence" value="ECO:0007669"/>
    <property type="project" value="InterPro"/>
</dbReference>
<proteinExistence type="predicted"/>
<keyword evidence="4" id="KW-1185">Reference proteome</keyword>
<evidence type="ECO:0000313" key="5">
    <source>
        <dbReference type="Proteomes" id="UP000013026"/>
    </source>
</evidence>
<sequence length="402" mass="44223">MKTILVIGGNFGGMTSAFELKRRLGKEARVVVVSRQKEFVYIPSLIWVPFGRRKVSDITFDAERTFHRGGIEFVLSEATRIRPQDNTVELANGTALAYDFLVIATGARLVWDAIPGLGPKGFSHSIFTPADAEKTYEAYRLFLQDPGPVVIGAVPGASCMGAGYEYLFNFDHQIRKAGKRKQVHITWVTPEPWLGHFGIGGMRGGEAMLKAFMRMQSLDYHVNAAITEVRPDGVVLSSGEVLPSKFTMLVPPFEGAEVVKNTPGLTDAKGFVEVTDGYQSVRYPNIFAVGLAAKVPNPFKNDVPFGVPKTGFPTDEMAKVAARNISEILHGNLNNLHCKSFGSMPAVCVMDAGNKEVIILGDRLFPPRQFQVMLPNVLGDFNKVLVEKALLLKYRNGWSFLP</sequence>
<feature type="domain" description="FAD/NAD(P)-binding" evidence="1">
    <location>
        <begin position="3"/>
        <end position="293"/>
    </location>
</feature>
<dbReference type="PANTHER" id="PTHR43755">
    <property type="match status" value="1"/>
</dbReference>
<evidence type="ECO:0000313" key="4">
    <source>
        <dbReference type="Proteomes" id="UP000006655"/>
    </source>
</evidence>
<dbReference type="InterPro" id="IPR052541">
    <property type="entry name" value="SQRD"/>
</dbReference>
<reference evidence="3" key="2">
    <citation type="submission" date="2013-04" db="EMBL/GenBank/DDBJ databases">
        <title>Non-Hybrid, Finished Microbial Genome Assemblies from Long-Read SMRT Sequencing Data.</title>
        <authorList>
            <person name="Klammer A."/>
            <person name="Drake J."/>
            <person name="Heiner C."/>
            <person name="Clum A."/>
            <person name="Copeland A."/>
            <person name="Huddleston J."/>
            <person name="Eichler E."/>
            <person name="Turner S.W."/>
        </authorList>
    </citation>
    <scope>NUCLEOTIDE SEQUENCE</scope>
    <source>
        <strain evidence="3">DSM 1279</strain>
    </source>
</reference>
<dbReference type="SUPFAM" id="SSF51905">
    <property type="entry name" value="FAD/NAD(P)-binding domain"/>
    <property type="match status" value="2"/>
</dbReference>
<dbReference type="KEGG" id="mrb:Mrub_1570"/>
<dbReference type="STRING" id="504728.K649_14710"/>
<dbReference type="eggNOG" id="COG0446">
    <property type="taxonomic scope" value="Bacteria"/>
</dbReference>
<dbReference type="Pfam" id="PF07992">
    <property type="entry name" value="Pyr_redox_2"/>
    <property type="match status" value="1"/>
</dbReference>
<dbReference type="EMBL" id="CP001743">
    <property type="protein sequence ID" value="ADD28332.1"/>
    <property type="molecule type" value="Genomic_DNA"/>
</dbReference>
<accession>D3PS99</accession>
<dbReference type="RefSeq" id="WP_013013834.1">
    <property type="nucleotide sequence ID" value="NC_013946.1"/>
</dbReference>
<dbReference type="EMBL" id="CP005385">
    <property type="protein sequence ID" value="AGK06228.1"/>
    <property type="molecule type" value="Genomic_DNA"/>
</dbReference>
<dbReference type="InterPro" id="IPR036188">
    <property type="entry name" value="FAD/NAD-bd_sf"/>
</dbReference>
<dbReference type="PATRIC" id="fig|504728.9.peg.3020"/>
<dbReference type="KEGG" id="mre:K649_14710"/>